<keyword evidence="3 5" id="KW-0547">Nucleotide-binding</keyword>
<comment type="similarity">
    <text evidence="1 5">Belongs to the tubulin family.</text>
</comment>
<dbReference type="SUPFAM" id="SSF55307">
    <property type="entry name" value="Tubulin C-terminal domain-like"/>
    <property type="match status" value="1"/>
</dbReference>
<dbReference type="GeneID" id="9057578"/>
<dbReference type="PANTHER" id="PTHR11588">
    <property type="entry name" value="TUBULIN"/>
    <property type="match status" value="1"/>
</dbReference>
<dbReference type="PRINTS" id="PR01161">
    <property type="entry name" value="TUBULIN"/>
</dbReference>
<dbReference type="InterPro" id="IPR017975">
    <property type="entry name" value="Tubulin_CS"/>
</dbReference>
<proteinExistence type="inferred from homology"/>
<dbReference type="InterPro" id="IPR000217">
    <property type="entry name" value="Tubulin"/>
</dbReference>
<dbReference type="Pfam" id="PF00091">
    <property type="entry name" value="Tubulin"/>
    <property type="match status" value="1"/>
</dbReference>
<reference evidence="7 8" key="1">
    <citation type="submission" date="2008-07" db="EMBL/GenBank/DDBJ databases">
        <authorList>
            <person name="El-Sayed N."/>
            <person name="Caler E."/>
            <person name="Inman J."/>
            <person name="Amedeo P."/>
            <person name="Hass B."/>
            <person name="Wortman J."/>
        </authorList>
    </citation>
    <scope>NUCLEOTIDE SEQUENCE [LARGE SCALE GENOMIC DNA]</scope>
    <source>
        <strain evidence="8">ATCC 50983 / TXsc</strain>
    </source>
</reference>
<accession>C5KT28</accession>
<evidence type="ECO:0000256" key="4">
    <source>
        <dbReference type="ARBA" id="ARBA00023134"/>
    </source>
</evidence>
<dbReference type="AlphaFoldDB" id="C5KT28"/>
<dbReference type="OMA" id="WNSYKCA"/>
<evidence type="ECO:0000256" key="5">
    <source>
        <dbReference type="RuleBase" id="RU000352"/>
    </source>
</evidence>
<dbReference type="PROSITE" id="PS00227">
    <property type="entry name" value="TUBULIN"/>
    <property type="match status" value="1"/>
</dbReference>
<protein>
    <submittedName>
        <fullName evidence="7">Tubulin beta chain, putative</fullName>
    </submittedName>
</protein>
<dbReference type="GO" id="GO:0005525">
    <property type="term" value="F:GTP binding"/>
    <property type="evidence" value="ECO:0007669"/>
    <property type="project" value="UniProtKB-UniRule"/>
</dbReference>
<evidence type="ECO:0000313" key="7">
    <source>
        <dbReference type="EMBL" id="EER12378.1"/>
    </source>
</evidence>
<dbReference type="Gene3D" id="3.40.50.1440">
    <property type="entry name" value="Tubulin/FtsZ, GTPase domain"/>
    <property type="match status" value="1"/>
</dbReference>
<dbReference type="SUPFAM" id="SSF52490">
    <property type="entry name" value="Tubulin nucleotide-binding domain-like"/>
    <property type="match status" value="1"/>
</dbReference>
<organism evidence="8">
    <name type="scientific">Perkinsus marinus (strain ATCC 50983 / TXsc)</name>
    <dbReference type="NCBI Taxonomy" id="423536"/>
    <lineage>
        <taxon>Eukaryota</taxon>
        <taxon>Sar</taxon>
        <taxon>Alveolata</taxon>
        <taxon>Perkinsozoa</taxon>
        <taxon>Perkinsea</taxon>
        <taxon>Perkinsida</taxon>
        <taxon>Perkinsidae</taxon>
        <taxon>Perkinsus</taxon>
    </lineage>
</organism>
<evidence type="ECO:0000256" key="1">
    <source>
        <dbReference type="ARBA" id="ARBA00009636"/>
    </source>
</evidence>
<dbReference type="CDD" id="cd02189">
    <property type="entry name" value="delta_zeta_tubulin-like"/>
    <property type="match status" value="1"/>
</dbReference>
<dbReference type="GO" id="GO:0007017">
    <property type="term" value="P:microtubule-based process"/>
    <property type="evidence" value="ECO:0007669"/>
    <property type="project" value="InterPro"/>
</dbReference>
<gene>
    <name evidence="7" type="ORF">Pmar_PMAR001177</name>
</gene>
<evidence type="ECO:0000256" key="2">
    <source>
        <dbReference type="ARBA" id="ARBA00022701"/>
    </source>
</evidence>
<dbReference type="Proteomes" id="UP000007800">
    <property type="component" value="Unassembled WGS sequence"/>
</dbReference>
<dbReference type="InterPro" id="IPR008280">
    <property type="entry name" value="Tub_FtsZ_C"/>
</dbReference>
<dbReference type="InterPro" id="IPR036525">
    <property type="entry name" value="Tubulin/FtsZ_GTPase_sf"/>
</dbReference>
<name>C5KT28_PERM5</name>
<keyword evidence="2 5" id="KW-0493">Microtubule</keyword>
<keyword evidence="4 5" id="KW-0342">GTP-binding</keyword>
<evidence type="ECO:0000256" key="3">
    <source>
        <dbReference type="ARBA" id="ARBA00022741"/>
    </source>
</evidence>
<dbReference type="RefSeq" id="XP_002780583.1">
    <property type="nucleotide sequence ID" value="XM_002780537.1"/>
</dbReference>
<sequence length="415" mass="44670">MSASNVVVVQIGQCGNQVSEIVYDSLWEEIAQLRKLGGNPSLADRLHGTYFDEADRARAVLIDMEPKVIQGLLARKRCNQWRYDAEEKNSLFLQSGSGNSWMMGYSVLAKGQTSELAAEVIRRAAEACDRVDSFLTVCSGAGGTGSGYGSYVISEILNDYCGLKHGSACNVIVCPFERGEVSVQNYNTALSLATAVETGELTITFSNSALEHEVGGKNGGLGAINRKLARTLVDSLLVPSRLSPAGTLSEVARHLVCDPDYTVASCCSVPGMAHYEFSSDTWMGLAKELDDRWRGKSATAFLHACGVGADKLEDDVTLPFKLKSRYFPHVPHPLKMAISPVARRVPSRSLSVVATDQKALQPVAHVVRRCKAALSSGAFIHHYGGYEGEARIADAVATLNATLERSHVTLAREGG</sequence>
<evidence type="ECO:0000313" key="8">
    <source>
        <dbReference type="Proteomes" id="UP000007800"/>
    </source>
</evidence>
<dbReference type="OrthoDB" id="10250004at2759"/>
<dbReference type="InParanoid" id="C5KT28"/>
<dbReference type="GO" id="GO:0005874">
    <property type="term" value="C:microtubule"/>
    <property type="evidence" value="ECO:0007669"/>
    <property type="project" value="UniProtKB-KW"/>
</dbReference>
<dbReference type="EMBL" id="GG676168">
    <property type="protein sequence ID" value="EER12378.1"/>
    <property type="molecule type" value="Genomic_DNA"/>
</dbReference>
<evidence type="ECO:0000259" key="6">
    <source>
        <dbReference type="SMART" id="SM00864"/>
    </source>
</evidence>
<keyword evidence="8" id="KW-1185">Reference proteome</keyword>
<feature type="domain" description="Tubulin/FtsZ GTPase" evidence="6">
    <location>
        <begin position="47"/>
        <end position="240"/>
    </location>
</feature>
<dbReference type="SMART" id="SM00864">
    <property type="entry name" value="Tubulin"/>
    <property type="match status" value="1"/>
</dbReference>
<dbReference type="InterPro" id="IPR003008">
    <property type="entry name" value="Tubulin_FtsZ_GTPase"/>
</dbReference>